<protein>
    <submittedName>
        <fullName evidence="2">Uncharacterized protein</fullName>
    </submittedName>
</protein>
<dbReference type="EMBL" id="CACQ02001480">
    <property type="protein sequence ID" value="CCF35299.1"/>
    <property type="molecule type" value="Genomic_DNA"/>
</dbReference>
<reference evidence="3" key="1">
    <citation type="journal article" date="2012" name="Nat. Genet.">
        <title>Lifestyle transitions in plant pathogenic Colletotrichum fungi deciphered by genome and transcriptome analyses.</title>
        <authorList>
            <person name="O'Connell R.J."/>
            <person name="Thon M.R."/>
            <person name="Hacquard S."/>
            <person name="Amyotte S.G."/>
            <person name="Kleemann J."/>
            <person name="Torres M.F."/>
            <person name="Damm U."/>
            <person name="Buiate E.A."/>
            <person name="Epstein L."/>
            <person name="Alkan N."/>
            <person name="Altmueller J."/>
            <person name="Alvarado-Balderrama L."/>
            <person name="Bauser C.A."/>
            <person name="Becker C."/>
            <person name="Birren B.W."/>
            <person name="Chen Z."/>
            <person name="Choi J."/>
            <person name="Crouch J.A."/>
            <person name="Duvick J.P."/>
            <person name="Farman M.A."/>
            <person name="Gan P."/>
            <person name="Heiman D."/>
            <person name="Henrissat B."/>
            <person name="Howard R.J."/>
            <person name="Kabbage M."/>
            <person name="Koch C."/>
            <person name="Kracher B."/>
            <person name="Kubo Y."/>
            <person name="Law A.D."/>
            <person name="Lebrun M.-H."/>
            <person name="Lee Y.-H."/>
            <person name="Miyara I."/>
            <person name="Moore N."/>
            <person name="Neumann U."/>
            <person name="Nordstroem K."/>
            <person name="Panaccione D.G."/>
            <person name="Panstruga R."/>
            <person name="Place M."/>
            <person name="Proctor R.H."/>
            <person name="Prusky D."/>
            <person name="Rech G."/>
            <person name="Reinhardt R."/>
            <person name="Rollins J.A."/>
            <person name="Rounsley S."/>
            <person name="Schardl C.L."/>
            <person name="Schwartz D.C."/>
            <person name="Shenoy N."/>
            <person name="Shirasu K."/>
            <person name="Sikhakolli U.R."/>
            <person name="Stueber K."/>
            <person name="Sukno S.A."/>
            <person name="Sweigard J.A."/>
            <person name="Takano Y."/>
            <person name="Takahara H."/>
            <person name="Trail F."/>
            <person name="van der Does H.C."/>
            <person name="Voll L.M."/>
            <person name="Will I."/>
            <person name="Young S."/>
            <person name="Zeng Q."/>
            <person name="Zhang J."/>
            <person name="Zhou S."/>
            <person name="Dickman M.B."/>
            <person name="Schulze-Lefert P."/>
            <person name="Ver Loren van Themaat E."/>
            <person name="Ma L.-J."/>
            <person name="Vaillancourt L.J."/>
        </authorList>
    </citation>
    <scope>NUCLEOTIDE SEQUENCE [LARGE SCALE GENOMIC DNA]</scope>
    <source>
        <strain evidence="3">IMI 349063</strain>
    </source>
</reference>
<dbReference type="AlphaFoldDB" id="H1V4Z7"/>
<evidence type="ECO:0000313" key="3">
    <source>
        <dbReference type="Proteomes" id="UP000007174"/>
    </source>
</evidence>
<evidence type="ECO:0000313" key="2">
    <source>
        <dbReference type="EMBL" id="CCF35299.1"/>
    </source>
</evidence>
<feature type="non-terminal residue" evidence="2">
    <location>
        <position position="104"/>
    </location>
</feature>
<proteinExistence type="predicted"/>
<dbReference type="eggNOG" id="KOG0255">
    <property type="taxonomic scope" value="Eukaryota"/>
</dbReference>
<name>H1V4Z7_COLHI</name>
<dbReference type="HOGENOM" id="CLU_2256393_0_0_1"/>
<feature type="transmembrane region" description="Helical" evidence="1">
    <location>
        <begin position="21"/>
        <end position="41"/>
    </location>
</feature>
<gene>
    <name evidence="2" type="ORF">CH063_01278</name>
</gene>
<dbReference type="STRING" id="759273.H1V4Z7"/>
<evidence type="ECO:0000256" key="1">
    <source>
        <dbReference type="SAM" id="Phobius"/>
    </source>
</evidence>
<dbReference type="Proteomes" id="UP000007174">
    <property type="component" value="Unassembled WGS sequence"/>
</dbReference>
<keyword evidence="1" id="KW-1133">Transmembrane helix</keyword>
<keyword evidence="1" id="KW-0472">Membrane</keyword>
<sequence length="104" mass="11532">MDMYCERMRLLTTTSGSLSRVLILPLHVITLPKVVFTTIQFASGVCWLVLLMSVVFVASLALPYNFDTQSAGFMVLGPFIENVSGSIYGSPFADWAVLRLPKRN</sequence>
<keyword evidence="1" id="KW-0812">Transmembrane</keyword>
<organism evidence="2 3">
    <name type="scientific">Colletotrichum higginsianum (strain IMI 349063)</name>
    <name type="common">Crucifer anthracnose fungus</name>
    <dbReference type="NCBI Taxonomy" id="759273"/>
    <lineage>
        <taxon>Eukaryota</taxon>
        <taxon>Fungi</taxon>
        <taxon>Dikarya</taxon>
        <taxon>Ascomycota</taxon>
        <taxon>Pezizomycotina</taxon>
        <taxon>Sordariomycetes</taxon>
        <taxon>Hypocreomycetidae</taxon>
        <taxon>Glomerellales</taxon>
        <taxon>Glomerellaceae</taxon>
        <taxon>Colletotrichum</taxon>
        <taxon>Colletotrichum destructivum species complex</taxon>
    </lineage>
</organism>
<accession>H1V4Z7</accession>
<feature type="transmembrane region" description="Helical" evidence="1">
    <location>
        <begin position="47"/>
        <end position="66"/>
    </location>
</feature>